<evidence type="ECO:0000313" key="2">
    <source>
        <dbReference type="EMBL" id="KAJ5537729.1"/>
    </source>
</evidence>
<dbReference type="PANTHER" id="PTHR37540:SF5">
    <property type="entry name" value="TRANSCRIPTION FACTOR DOMAIN-CONTAINING PROTEIN"/>
    <property type="match status" value="1"/>
</dbReference>
<reference evidence="2 3" key="1">
    <citation type="journal article" date="2023" name="IMA Fungus">
        <title>Comparative genomic study of the Penicillium genus elucidates a diverse pangenome and 15 lateral gene transfer events.</title>
        <authorList>
            <person name="Petersen C."/>
            <person name="Sorensen T."/>
            <person name="Nielsen M.R."/>
            <person name="Sondergaard T.E."/>
            <person name="Sorensen J.L."/>
            <person name="Fitzpatrick D.A."/>
            <person name="Frisvad J.C."/>
            <person name="Nielsen K.L."/>
        </authorList>
    </citation>
    <scope>NUCLEOTIDE SEQUENCE [LARGE SCALE GENOMIC DNA]</scope>
    <source>
        <strain evidence="2 3">IBT 35679</strain>
    </source>
</reference>
<dbReference type="Proteomes" id="UP001220324">
    <property type="component" value="Unassembled WGS sequence"/>
</dbReference>
<proteinExistence type="predicted"/>
<dbReference type="Pfam" id="PF11951">
    <property type="entry name" value="Fungal_trans_2"/>
    <property type="match status" value="1"/>
</dbReference>
<dbReference type="InterPro" id="IPR021858">
    <property type="entry name" value="Fun_TF"/>
</dbReference>
<comment type="caution">
    <text evidence="2">The sequence shown here is derived from an EMBL/GenBank/DDBJ whole genome shotgun (WGS) entry which is preliminary data.</text>
</comment>
<dbReference type="EMBL" id="JAQIZZ010000006">
    <property type="protein sequence ID" value="KAJ5537729.1"/>
    <property type="molecule type" value="Genomic_DNA"/>
</dbReference>
<organism evidence="2 3">
    <name type="scientific">Penicillium frequentans</name>
    <dbReference type="NCBI Taxonomy" id="3151616"/>
    <lineage>
        <taxon>Eukaryota</taxon>
        <taxon>Fungi</taxon>
        <taxon>Dikarya</taxon>
        <taxon>Ascomycota</taxon>
        <taxon>Pezizomycotina</taxon>
        <taxon>Eurotiomycetes</taxon>
        <taxon>Eurotiomycetidae</taxon>
        <taxon>Eurotiales</taxon>
        <taxon>Aspergillaceae</taxon>
        <taxon>Penicillium</taxon>
    </lineage>
</organism>
<dbReference type="AlphaFoldDB" id="A0AAD6CUN3"/>
<dbReference type="PANTHER" id="PTHR37540">
    <property type="entry name" value="TRANSCRIPTION FACTOR (ACR-2), PUTATIVE-RELATED-RELATED"/>
    <property type="match status" value="1"/>
</dbReference>
<evidence type="ECO:0000256" key="1">
    <source>
        <dbReference type="SAM" id="MobiDB-lite"/>
    </source>
</evidence>
<keyword evidence="3" id="KW-1185">Reference proteome</keyword>
<protein>
    <submittedName>
        <fullName evidence="2">Uncharacterized protein</fullName>
    </submittedName>
</protein>
<evidence type="ECO:0000313" key="3">
    <source>
        <dbReference type="Proteomes" id="UP001220324"/>
    </source>
</evidence>
<gene>
    <name evidence="2" type="ORF">N7494_007208</name>
</gene>
<accession>A0AAD6CUN3</accession>
<sequence length="265" mass="29752">MSKVNRESRDAERSRQVTHARRPDRPQALNRQSTDGLPSVSEDLKFVNISHPGDIRHRKDIRTEIRRHVMKGIGQQRRRPRPKGTSLQASRTLFLEAGDRRISQLHGADISIVSPSRSLGTFNSFPVEANKRVLELMHFFSTAPYQPFRSVWIEVAICDPGAFHVTLGNAADFLNTVKGNNSLIKSPEVLSHYAASILLLRQRLNSFTESISEGAIANILAHLCLTMRQSDWDSWTVHMDGLSLISRLRGGFADLGPRISSLILL</sequence>
<feature type="compositionally biased region" description="Basic and acidic residues" evidence="1">
    <location>
        <begin position="1"/>
        <end position="25"/>
    </location>
</feature>
<feature type="region of interest" description="Disordered" evidence="1">
    <location>
        <begin position="1"/>
        <end position="43"/>
    </location>
</feature>
<name>A0AAD6CUN3_9EURO</name>